<reference evidence="4 5" key="1">
    <citation type="submission" date="2019-09" db="EMBL/GenBank/DDBJ databases">
        <title>Ecophysiology of the spiral-shaped methanotroph Methylospira mobilis as revealed by the complete genome sequence.</title>
        <authorList>
            <person name="Oshkin I.Y."/>
            <person name="Dedysh S.N."/>
            <person name="Miroshnikov K."/>
            <person name="Danilova O.V."/>
            <person name="Hakobyan A."/>
            <person name="Liesack W."/>
        </authorList>
    </citation>
    <scope>NUCLEOTIDE SEQUENCE [LARGE SCALE GENOMIC DNA]</scope>
    <source>
        <strain evidence="4 5">Shm1</strain>
    </source>
</reference>
<dbReference type="EMBL" id="CP044205">
    <property type="protein sequence ID" value="QFY44502.1"/>
    <property type="molecule type" value="Genomic_DNA"/>
</dbReference>
<evidence type="ECO:0000259" key="3">
    <source>
        <dbReference type="Pfam" id="PF04717"/>
    </source>
</evidence>
<gene>
    <name evidence="4" type="primary">tssI</name>
    <name evidence="4" type="ORF">F6R98_19245</name>
</gene>
<keyword evidence="2" id="KW-0175">Coiled coil</keyword>
<dbReference type="Gene3D" id="3.55.50.10">
    <property type="entry name" value="Baseplate protein-like domains"/>
    <property type="match status" value="1"/>
</dbReference>
<protein>
    <submittedName>
        <fullName evidence="4">Type VI secretion system tip protein VgrG</fullName>
    </submittedName>
</protein>
<dbReference type="InterPro" id="IPR006533">
    <property type="entry name" value="T6SS_Vgr_RhsGE"/>
</dbReference>
<dbReference type="RefSeq" id="WP_153250463.1">
    <property type="nucleotide sequence ID" value="NZ_CP044205.1"/>
</dbReference>
<proteinExistence type="inferred from homology"/>
<dbReference type="InterPro" id="IPR017847">
    <property type="entry name" value="T6SS_RhsGE_Vgr_subset"/>
</dbReference>
<dbReference type="Pfam" id="PF05954">
    <property type="entry name" value="Phage_GPD"/>
    <property type="match status" value="1"/>
</dbReference>
<feature type="domain" description="Gp5/Type VI secretion system Vgr protein OB-fold" evidence="3">
    <location>
        <begin position="408"/>
        <end position="472"/>
    </location>
</feature>
<organism evidence="4 5">
    <name type="scientific">Candidatus Methylospira mobilis</name>
    <dbReference type="NCBI Taxonomy" id="1808979"/>
    <lineage>
        <taxon>Bacteria</taxon>
        <taxon>Pseudomonadati</taxon>
        <taxon>Pseudomonadota</taxon>
        <taxon>Gammaproteobacteria</taxon>
        <taxon>Methylococcales</taxon>
        <taxon>Methylococcaceae</taxon>
        <taxon>Candidatus Methylospira</taxon>
    </lineage>
</organism>
<dbReference type="KEGG" id="mmob:F6R98_19245"/>
<dbReference type="Pfam" id="PF04717">
    <property type="entry name" value="Phage_base_V"/>
    <property type="match status" value="1"/>
</dbReference>
<dbReference type="Gene3D" id="2.30.110.50">
    <property type="match status" value="1"/>
</dbReference>
<evidence type="ECO:0000313" key="5">
    <source>
        <dbReference type="Proteomes" id="UP000325755"/>
    </source>
</evidence>
<feature type="coiled-coil region" evidence="2">
    <location>
        <begin position="688"/>
        <end position="750"/>
    </location>
</feature>
<dbReference type="SUPFAM" id="SSF69255">
    <property type="entry name" value="gp5 N-terminal domain-like"/>
    <property type="match status" value="1"/>
</dbReference>
<comment type="similarity">
    <text evidence="1">Belongs to the VgrG protein family.</text>
</comment>
<accession>A0A5Q0BMY2</accession>
<dbReference type="InParanoid" id="A0A5Q0BMY2"/>
<dbReference type="OrthoDB" id="6710627at2"/>
<evidence type="ECO:0000313" key="4">
    <source>
        <dbReference type="EMBL" id="QFY44502.1"/>
    </source>
</evidence>
<dbReference type="Gene3D" id="4.10.220.110">
    <property type="match status" value="1"/>
</dbReference>
<name>A0A5Q0BMY2_9GAMM</name>
<dbReference type="NCBIfam" id="TIGR01646">
    <property type="entry name" value="vgr_GE"/>
    <property type="match status" value="1"/>
</dbReference>
<dbReference type="AlphaFoldDB" id="A0A5Q0BMY2"/>
<keyword evidence="5" id="KW-1185">Reference proteome</keyword>
<dbReference type="InterPro" id="IPR006531">
    <property type="entry name" value="Gp5/Vgr_OB"/>
</dbReference>
<evidence type="ECO:0000256" key="1">
    <source>
        <dbReference type="ARBA" id="ARBA00005558"/>
    </source>
</evidence>
<dbReference type="Proteomes" id="UP000325755">
    <property type="component" value="Chromosome"/>
</dbReference>
<evidence type="ECO:0000256" key="2">
    <source>
        <dbReference type="SAM" id="Coils"/>
    </source>
</evidence>
<sequence>MSDISHTHGSNRRFSFHCSELDPATSLEVARFEGEESLAGLYRFELLLVSSNTDIDERMLIGAQATFRMNDGVAGGKDTCYTGIVENFEYMQQIAGRAYYKAALTPRLWRLGQFYLTEVYLDKTPLEIIDLVLQGAGLNHNEYDLRLANKDKFPKRKFIFQFQETYLDFLSRYCERLGIYWWFEYQQNKETLIFGNHTRSHDSRALQLIYQAAGELDAVTTDTRRVQRLNLKLQSLPQRITVMDHYYKRATQQIKGTAVVDPFGTGEVTYYGLHINTNEAAQSLAKIRAEGLICRSRVFSGESTATGLRCGGFIELSGHYRSSFNRQYLLTKVSHKGAQSGLLLDGLTVPAETARPEQDFYKASFSAIPADVQFRPEIIHPWPSIEGSLTAYIDAEGSGQYAELNEHGEYKVQLPYDITEKSDAKASAWIRMATPYAGDGYGMHFPLHKGTEVLLSFHNGNPDEPVILGAVYNSITANVVTNENQTESVIHTAGHNSIALRDLEGKQGIHLFSPTANTKVSFGAPPAVAQSVGANASGSWTDGNNSGTYTDNDGNLTITTTPPKTHTGPCGVSYVTEGSYSVEAENYLSNIHGSSTSNIAGAYTFTVEGLSTSAYVGAYSTWYGGLYSELYLGAKLSTQIGLVTNFGVSAVMNICSSFTINQTNELNHSLISLSDEEMKVLKTGVQVMENQVAEVKTAEMELKAINTDIKTIKTALKDTDLSLESGYVQLKTLKILQEEAEAKLESANVAVSSATKIFIPPA</sequence>
<dbReference type="Gene3D" id="2.40.50.230">
    <property type="entry name" value="Gp5 N-terminal domain"/>
    <property type="match status" value="1"/>
</dbReference>
<dbReference type="InterPro" id="IPR037026">
    <property type="entry name" value="Vgr_OB-fold_dom_sf"/>
</dbReference>
<dbReference type="SUPFAM" id="SSF69279">
    <property type="entry name" value="Phage tail proteins"/>
    <property type="match status" value="2"/>
</dbReference>
<dbReference type="NCBIfam" id="TIGR03361">
    <property type="entry name" value="VI_Rhs_Vgr"/>
    <property type="match status" value="1"/>
</dbReference>